<dbReference type="Pfam" id="PF00385">
    <property type="entry name" value="Chromo"/>
    <property type="match status" value="1"/>
</dbReference>
<dbReference type="EMBL" id="JAZHXI010000018">
    <property type="protein sequence ID" value="KAL2061470.1"/>
    <property type="molecule type" value="Genomic_DNA"/>
</dbReference>
<dbReference type="PROSITE" id="PS50013">
    <property type="entry name" value="CHROMO_2"/>
    <property type="match status" value="1"/>
</dbReference>
<organism evidence="4 5">
    <name type="scientific">Oculimacula yallundae</name>
    <dbReference type="NCBI Taxonomy" id="86028"/>
    <lineage>
        <taxon>Eukaryota</taxon>
        <taxon>Fungi</taxon>
        <taxon>Dikarya</taxon>
        <taxon>Ascomycota</taxon>
        <taxon>Pezizomycotina</taxon>
        <taxon>Leotiomycetes</taxon>
        <taxon>Helotiales</taxon>
        <taxon>Ploettnerulaceae</taxon>
        <taxon>Oculimacula</taxon>
    </lineage>
</organism>
<feature type="domain" description="Chromo" evidence="3">
    <location>
        <begin position="121"/>
        <end position="159"/>
    </location>
</feature>
<protein>
    <recommendedName>
        <fullName evidence="3">Chromo domain-containing protein</fullName>
    </recommendedName>
</protein>
<comment type="subunit">
    <text evidence="1">Component of the NuA4 histone acetyltransferase complex.</text>
</comment>
<dbReference type="SUPFAM" id="SSF54160">
    <property type="entry name" value="Chromo domain-like"/>
    <property type="match status" value="1"/>
</dbReference>
<dbReference type="Gene3D" id="2.40.50.40">
    <property type="match status" value="1"/>
</dbReference>
<accession>A0ABR4BV22</accession>
<name>A0ABR4BV22_9HELO</name>
<sequence>MYEISENYLRLLRAGGIMLVVDQVIKEELADPEIQRTSAIVEYTNLARISIPKSAMDMPFDIFRGIITGNLLRENLIPAPELFEMESSQSSAPPSVKGTTITTSNESYTSEDEQVAHLFLFNVEKIVESKIDPLQERVIYQVKWENRPSKMNSWEPLRNFWKEGDDPVGLQAILDHHKDDTMAPYHGLEDRSRRLLETTEKKPIIYGHWFLSADPQSMYAKPSKATLLSIIELGEWYIKELDPTDISYIADRDYQLEIIMAVDFPDSKFGFKTGGWDRAWSAQGWRRHISTVANPSVVIQSRLEKWRDVMFPTMKSQLALVDDGDDVKYTWSEIGITSDGETRRKAHANHSGTTGAFAFLECLSAHENGGSYRWAWQTLAYYRDRHEGPLLECFFSRLAQSYIWTGGVNPIGAGISTAAADKMTQEERLAAHADFNFPELDYNISDNKRRLEILNFAAGESYREAIKKEAEETKKIVVEKEQAVKKAFLNKAERMLQTLEDLDQLNLDDEKIEKTLPVSRRLLETTQKMHEMTRK</sequence>
<feature type="region of interest" description="Disordered" evidence="2">
    <location>
        <begin position="87"/>
        <end position="107"/>
    </location>
</feature>
<evidence type="ECO:0000256" key="2">
    <source>
        <dbReference type="SAM" id="MobiDB-lite"/>
    </source>
</evidence>
<proteinExistence type="predicted"/>
<dbReference type="InterPro" id="IPR016197">
    <property type="entry name" value="Chromo-like_dom_sf"/>
</dbReference>
<keyword evidence="5" id="KW-1185">Reference proteome</keyword>
<evidence type="ECO:0000313" key="5">
    <source>
        <dbReference type="Proteomes" id="UP001595075"/>
    </source>
</evidence>
<dbReference type="InterPro" id="IPR023780">
    <property type="entry name" value="Chromo_domain"/>
</dbReference>
<comment type="caution">
    <text evidence="4">The sequence shown here is derived from an EMBL/GenBank/DDBJ whole genome shotgun (WGS) entry which is preliminary data.</text>
</comment>
<gene>
    <name evidence="4" type="ORF">VTL71DRAFT_6847</name>
</gene>
<dbReference type="Proteomes" id="UP001595075">
    <property type="component" value="Unassembled WGS sequence"/>
</dbReference>
<dbReference type="InterPro" id="IPR000953">
    <property type="entry name" value="Chromo/chromo_shadow_dom"/>
</dbReference>
<evidence type="ECO:0000313" key="4">
    <source>
        <dbReference type="EMBL" id="KAL2061470.1"/>
    </source>
</evidence>
<reference evidence="4 5" key="1">
    <citation type="journal article" date="2024" name="Commun. Biol.">
        <title>Comparative genomic analysis of thermophilic fungi reveals convergent evolutionary adaptations and gene losses.</title>
        <authorList>
            <person name="Steindorff A.S."/>
            <person name="Aguilar-Pontes M.V."/>
            <person name="Robinson A.J."/>
            <person name="Andreopoulos B."/>
            <person name="LaButti K."/>
            <person name="Kuo A."/>
            <person name="Mondo S."/>
            <person name="Riley R."/>
            <person name="Otillar R."/>
            <person name="Haridas S."/>
            <person name="Lipzen A."/>
            <person name="Grimwood J."/>
            <person name="Schmutz J."/>
            <person name="Clum A."/>
            <person name="Reid I.D."/>
            <person name="Moisan M.C."/>
            <person name="Butler G."/>
            <person name="Nguyen T.T.M."/>
            <person name="Dewar K."/>
            <person name="Conant G."/>
            <person name="Drula E."/>
            <person name="Henrissat B."/>
            <person name="Hansel C."/>
            <person name="Singer S."/>
            <person name="Hutchinson M.I."/>
            <person name="de Vries R.P."/>
            <person name="Natvig D.O."/>
            <person name="Powell A.J."/>
            <person name="Tsang A."/>
            <person name="Grigoriev I.V."/>
        </authorList>
    </citation>
    <scope>NUCLEOTIDE SEQUENCE [LARGE SCALE GENOMIC DNA]</scope>
    <source>
        <strain evidence="4 5">CBS 494.80</strain>
    </source>
</reference>
<evidence type="ECO:0000256" key="1">
    <source>
        <dbReference type="ARBA" id="ARBA00011353"/>
    </source>
</evidence>
<evidence type="ECO:0000259" key="3">
    <source>
        <dbReference type="PROSITE" id="PS50013"/>
    </source>
</evidence>